<reference evidence="2 3" key="1">
    <citation type="submission" date="2024-08" db="EMBL/GenBank/DDBJ databases">
        <title>Insights into the chromosomal genome structure of Flemingia macrophylla.</title>
        <authorList>
            <person name="Ding Y."/>
            <person name="Zhao Y."/>
            <person name="Bi W."/>
            <person name="Wu M."/>
            <person name="Zhao G."/>
            <person name="Gong Y."/>
            <person name="Li W."/>
            <person name="Zhang P."/>
        </authorList>
    </citation>
    <scope>NUCLEOTIDE SEQUENCE [LARGE SCALE GENOMIC DNA]</scope>
    <source>
        <strain evidence="2">DYQJB</strain>
        <tissue evidence="2">Leaf</tissue>
    </source>
</reference>
<name>A0ABD1N9M3_9FABA</name>
<keyword evidence="3" id="KW-1185">Reference proteome</keyword>
<accession>A0ABD1N9M3</accession>
<proteinExistence type="predicted"/>
<sequence length="75" mass="7874">MCQRGRVAKGEDQALWSNTSRSGMGCVGTCQDQGGPGPREFGDDTRSNSSPVPVGLTTIPHYFRLGLAASSICLS</sequence>
<dbReference type="Proteomes" id="UP001603857">
    <property type="component" value="Unassembled WGS sequence"/>
</dbReference>
<protein>
    <submittedName>
        <fullName evidence="2">Uncharacterized protein</fullName>
    </submittedName>
</protein>
<evidence type="ECO:0000313" key="3">
    <source>
        <dbReference type="Proteomes" id="UP001603857"/>
    </source>
</evidence>
<organism evidence="2 3">
    <name type="scientific">Flemingia macrophylla</name>
    <dbReference type="NCBI Taxonomy" id="520843"/>
    <lineage>
        <taxon>Eukaryota</taxon>
        <taxon>Viridiplantae</taxon>
        <taxon>Streptophyta</taxon>
        <taxon>Embryophyta</taxon>
        <taxon>Tracheophyta</taxon>
        <taxon>Spermatophyta</taxon>
        <taxon>Magnoliopsida</taxon>
        <taxon>eudicotyledons</taxon>
        <taxon>Gunneridae</taxon>
        <taxon>Pentapetalae</taxon>
        <taxon>rosids</taxon>
        <taxon>fabids</taxon>
        <taxon>Fabales</taxon>
        <taxon>Fabaceae</taxon>
        <taxon>Papilionoideae</taxon>
        <taxon>50 kb inversion clade</taxon>
        <taxon>NPAAA clade</taxon>
        <taxon>indigoferoid/millettioid clade</taxon>
        <taxon>Phaseoleae</taxon>
        <taxon>Flemingia</taxon>
    </lineage>
</organism>
<comment type="caution">
    <text evidence="2">The sequence shown here is derived from an EMBL/GenBank/DDBJ whole genome shotgun (WGS) entry which is preliminary data.</text>
</comment>
<dbReference type="AlphaFoldDB" id="A0ABD1N9M3"/>
<evidence type="ECO:0000313" key="2">
    <source>
        <dbReference type="EMBL" id="KAL2344814.1"/>
    </source>
</evidence>
<gene>
    <name evidence="2" type="ORF">Fmac_006099</name>
</gene>
<feature type="region of interest" description="Disordered" evidence="1">
    <location>
        <begin position="1"/>
        <end position="53"/>
    </location>
</feature>
<dbReference type="EMBL" id="JBGMDY010000002">
    <property type="protein sequence ID" value="KAL2344814.1"/>
    <property type="molecule type" value="Genomic_DNA"/>
</dbReference>
<evidence type="ECO:0000256" key="1">
    <source>
        <dbReference type="SAM" id="MobiDB-lite"/>
    </source>
</evidence>